<dbReference type="GO" id="GO:0005737">
    <property type="term" value="C:cytoplasm"/>
    <property type="evidence" value="ECO:0007669"/>
    <property type="project" value="TreeGrafter"/>
</dbReference>
<evidence type="ECO:0000256" key="2">
    <source>
        <dbReference type="ARBA" id="ARBA00013194"/>
    </source>
</evidence>
<dbReference type="SUPFAM" id="SSF54534">
    <property type="entry name" value="FKBP-like"/>
    <property type="match status" value="1"/>
</dbReference>
<dbReference type="AlphaFoldDB" id="A0A6A6WRI7"/>
<comment type="catalytic activity">
    <reaction evidence="1 6">
        <text>[protein]-peptidylproline (omega=180) = [protein]-peptidylproline (omega=0)</text>
        <dbReference type="Rhea" id="RHEA:16237"/>
        <dbReference type="Rhea" id="RHEA-COMP:10747"/>
        <dbReference type="Rhea" id="RHEA-COMP:10748"/>
        <dbReference type="ChEBI" id="CHEBI:83833"/>
        <dbReference type="ChEBI" id="CHEBI:83834"/>
        <dbReference type="EC" id="5.2.1.8"/>
    </reaction>
</comment>
<evidence type="ECO:0000256" key="4">
    <source>
        <dbReference type="ARBA" id="ARBA00023235"/>
    </source>
</evidence>
<dbReference type="PANTHER" id="PTHR10516">
    <property type="entry name" value="PEPTIDYL-PROLYL CIS-TRANS ISOMERASE"/>
    <property type="match status" value="1"/>
</dbReference>
<accession>A0A6A6WRI7</accession>
<feature type="domain" description="PPIase FKBP-type" evidence="7">
    <location>
        <begin position="20"/>
        <end position="122"/>
    </location>
</feature>
<dbReference type="EMBL" id="MU002444">
    <property type="protein sequence ID" value="KAF2786554.1"/>
    <property type="molecule type" value="Genomic_DNA"/>
</dbReference>
<evidence type="ECO:0000256" key="3">
    <source>
        <dbReference type="ARBA" id="ARBA00023110"/>
    </source>
</evidence>
<keyword evidence="4 6" id="KW-0413">Isomerase</keyword>
<evidence type="ECO:0000256" key="6">
    <source>
        <dbReference type="PROSITE-ProRule" id="PRU00277"/>
    </source>
</evidence>
<dbReference type="PANTHER" id="PTHR10516:SF447">
    <property type="entry name" value="FK506-BINDING PROTEIN 1B"/>
    <property type="match status" value="1"/>
</dbReference>
<keyword evidence="9" id="KW-1185">Reference proteome</keyword>
<sequence>MGVEKEVLKSGNGADFPKKHDEVSMEYSGWLFDPLSPNKKGKLFDSSVGRGDLITPIGVGRVIKGWDEGILGSTDTALAPMSLGEKATLTISADYGYGTRGFPGHIPANAMLIFDVELKAINGKRAPVETPEEKPVQTQS</sequence>
<dbReference type="InterPro" id="IPR001179">
    <property type="entry name" value="PPIase_FKBP_dom"/>
</dbReference>
<evidence type="ECO:0000313" key="9">
    <source>
        <dbReference type="Proteomes" id="UP000799757"/>
    </source>
</evidence>
<dbReference type="InterPro" id="IPR046357">
    <property type="entry name" value="PPIase_dom_sf"/>
</dbReference>
<dbReference type="Proteomes" id="UP000799757">
    <property type="component" value="Unassembled WGS sequence"/>
</dbReference>
<protein>
    <recommendedName>
        <fullName evidence="2 6">peptidylprolyl isomerase</fullName>
        <ecNumber evidence="2 6">5.2.1.8</ecNumber>
    </recommendedName>
</protein>
<proteinExistence type="inferred from homology"/>
<evidence type="ECO:0000256" key="1">
    <source>
        <dbReference type="ARBA" id="ARBA00000971"/>
    </source>
</evidence>
<gene>
    <name evidence="8" type="ORF">K505DRAFT_143365</name>
</gene>
<dbReference type="GO" id="GO:0003755">
    <property type="term" value="F:peptidyl-prolyl cis-trans isomerase activity"/>
    <property type="evidence" value="ECO:0007669"/>
    <property type="project" value="UniProtKB-KW"/>
</dbReference>
<dbReference type="EC" id="5.2.1.8" evidence="2 6"/>
<reference evidence="8" key="1">
    <citation type="journal article" date="2020" name="Stud. Mycol.">
        <title>101 Dothideomycetes genomes: a test case for predicting lifestyles and emergence of pathogens.</title>
        <authorList>
            <person name="Haridas S."/>
            <person name="Albert R."/>
            <person name="Binder M."/>
            <person name="Bloem J."/>
            <person name="Labutti K."/>
            <person name="Salamov A."/>
            <person name="Andreopoulos B."/>
            <person name="Baker S."/>
            <person name="Barry K."/>
            <person name="Bills G."/>
            <person name="Bluhm B."/>
            <person name="Cannon C."/>
            <person name="Castanera R."/>
            <person name="Culley D."/>
            <person name="Daum C."/>
            <person name="Ezra D."/>
            <person name="Gonzalez J."/>
            <person name="Henrissat B."/>
            <person name="Kuo A."/>
            <person name="Liang C."/>
            <person name="Lipzen A."/>
            <person name="Lutzoni F."/>
            <person name="Magnuson J."/>
            <person name="Mondo S."/>
            <person name="Nolan M."/>
            <person name="Ohm R."/>
            <person name="Pangilinan J."/>
            <person name="Park H.-J."/>
            <person name="Ramirez L."/>
            <person name="Alfaro M."/>
            <person name="Sun H."/>
            <person name="Tritt A."/>
            <person name="Yoshinaga Y."/>
            <person name="Zwiers L.-H."/>
            <person name="Turgeon B."/>
            <person name="Goodwin S."/>
            <person name="Spatafora J."/>
            <person name="Crous P."/>
            <person name="Grigoriev I."/>
        </authorList>
    </citation>
    <scope>NUCLEOTIDE SEQUENCE</scope>
    <source>
        <strain evidence="8">CBS 109.77</strain>
    </source>
</reference>
<keyword evidence="3 6" id="KW-0697">Rotamase</keyword>
<evidence type="ECO:0000259" key="7">
    <source>
        <dbReference type="PROSITE" id="PS50059"/>
    </source>
</evidence>
<dbReference type="PROSITE" id="PS50059">
    <property type="entry name" value="FKBP_PPIASE"/>
    <property type="match status" value="1"/>
</dbReference>
<organism evidence="8 9">
    <name type="scientific">Melanomma pulvis-pyrius CBS 109.77</name>
    <dbReference type="NCBI Taxonomy" id="1314802"/>
    <lineage>
        <taxon>Eukaryota</taxon>
        <taxon>Fungi</taxon>
        <taxon>Dikarya</taxon>
        <taxon>Ascomycota</taxon>
        <taxon>Pezizomycotina</taxon>
        <taxon>Dothideomycetes</taxon>
        <taxon>Pleosporomycetidae</taxon>
        <taxon>Pleosporales</taxon>
        <taxon>Melanommataceae</taxon>
        <taxon>Melanomma</taxon>
    </lineage>
</organism>
<comment type="similarity">
    <text evidence="5">Belongs to the FKBP-type PPIase family. FKBP1 subfamily.</text>
</comment>
<name>A0A6A6WRI7_9PLEO</name>
<dbReference type="Pfam" id="PF00254">
    <property type="entry name" value="FKBP_C"/>
    <property type="match status" value="1"/>
</dbReference>
<dbReference type="InterPro" id="IPR050689">
    <property type="entry name" value="FKBP-type_PPIase"/>
</dbReference>
<evidence type="ECO:0000256" key="5">
    <source>
        <dbReference type="ARBA" id="ARBA00038106"/>
    </source>
</evidence>
<evidence type="ECO:0000313" key="8">
    <source>
        <dbReference type="EMBL" id="KAF2786554.1"/>
    </source>
</evidence>
<dbReference type="OrthoDB" id="1902587at2759"/>
<dbReference type="Gene3D" id="3.10.50.40">
    <property type="match status" value="1"/>
</dbReference>